<evidence type="ECO:0008006" key="4">
    <source>
        <dbReference type="Google" id="ProtNLM"/>
    </source>
</evidence>
<feature type="region of interest" description="Disordered" evidence="1">
    <location>
        <begin position="137"/>
        <end position="166"/>
    </location>
</feature>
<dbReference type="Proteomes" id="UP000809789">
    <property type="component" value="Unassembled WGS sequence"/>
</dbReference>
<dbReference type="InterPro" id="IPR012340">
    <property type="entry name" value="NA-bd_OB-fold"/>
</dbReference>
<feature type="region of interest" description="Disordered" evidence="1">
    <location>
        <begin position="1021"/>
        <end position="1087"/>
    </location>
</feature>
<feature type="region of interest" description="Disordered" evidence="1">
    <location>
        <begin position="1151"/>
        <end position="1216"/>
    </location>
</feature>
<feature type="compositionally biased region" description="Polar residues" evidence="1">
    <location>
        <begin position="1023"/>
        <end position="1036"/>
    </location>
</feature>
<feature type="compositionally biased region" description="Basic residues" evidence="1">
    <location>
        <begin position="1066"/>
        <end position="1077"/>
    </location>
</feature>
<gene>
    <name evidence="2" type="ORF">KVT40_004188</name>
</gene>
<feature type="region of interest" description="Disordered" evidence="1">
    <location>
        <begin position="804"/>
        <end position="938"/>
    </location>
</feature>
<dbReference type="OrthoDB" id="5363079at2759"/>
<feature type="compositionally biased region" description="Basic and acidic residues" evidence="1">
    <location>
        <begin position="354"/>
        <end position="363"/>
    </location>
</feature>
<feature type="compositionally biased region" description="Basic and acidic residues" evidence="1">
    <location>
        <begin position="752"/>
        <end position="761"/>
    </location>
</feature>
<feature type="region of interest" description="Disordered" evidence="1">
    <location>
        <begin position="1277"/>
        <end position="1302"/>
    </location>
</feature>
<dbReference type="EMBL" id="JAESVG020000004">
    <property type="protein sequence ID" value="KAG8628315.1"/>
    <property type="molecule type" value="Genomic_DNA"/>
</dbReference>
<feature type="region of interest" description="Disordered" evidence="1">
    <location>
        <begin position="226"/>
        <end position="283"/>
    </location>
</feature>
<reference evidence="2" key="1">
    <citation type="submission" date="2021-07" db="EMBL/GenBank/DDBJ databases">
        <title>Elsinoe batatas strain:CRI-CJ2 Genome sequencing and assembly.</title>
        <authorList>
            <person name="Huang L."/>
        </authorList>
    </citation>
    <scope>NUCLEOTIDE SEQUENCE</scope>
    <source>
        <strain evidence="2">CRI-CJ2</strain>
    </source>
</reference>
<feature type="compositionally biased region" description="Polar residues" evidence="1">
    <location>
        <begin position="580"/>
        <end position="597"/>
    </location>
</feature>
<proteinExistence type="predicted"/>
<organism evidence="2 3">
    <name type="scientific">Elsinoe batatas</name>
    <dbReference type="NCBI Taxonomy" id="2601811"/>
    <lineage>
        <taxon>Eukaryota</taxon>
        <taxon>Fungi</taxon>
        <taxon>Dikarya</taxon>
        <taxon>Ascomycota</taxon>
        <taxon>Pezizomycotina</taxon>
        <taxon>Dothideomycetes</taxon>
        <taxon>Dothideomycetidae</taxon>
        <taxon>Myriangiales</taxon>
        <taxon>Elsinoaceae</taxon>
        <taxon>Elsinoe</taxon>
    </lineage>
</organism>
<feature type="compositionally biased region" description="Low complexity" evidence="1">
    <location>
        <begin position="612"/>
        <end position="622"/>
    </location>
</feature>
<feature type="compositionally biased region" description="Basic and acidic residues" evidence="1">
    <location>
        <begin position="715"/>
        <end position="729"/>
    </location>
</feature>
<evidence type="ECO:0000313" key="3">
    <source>
        <dbReference type="Proteomes" id="UP000809789"/>
    </source>
</evidence>
<feature type="compositionally biased region" description="Acidic residues" evidence="1">
    <location>
        <begin position="471"/>
        <end position="483"/>
    </location>
</feature>
<evidence type="ECO:0000256" key="1">
    <source>
        <dbReference type="SAM" id="MobiDB-lite"/>
    </source>
</evidence>
<feature type="region of interest" description="Disordered" evidence="1">
    <location>
        <begin position="667"/>
        <end position="786"/>
    </location>
</feature>
<name>A0A8K0L6D8_9PEZI</name>
<keyword evidence="3" id="KW-1185">Reference proteome</keyword>
<feature type="compositionally biased region" description="Acidic residues" evidence="1">
    <location>
        <begin position="549"/>
        <end position="573"/>
    </location>
</feature>
<feature type="region of interest" description="Disordered" evidence="1">
    <location>
        <begin position="328"/>
        <end position="388"/>
    </location>
</feature>
<feature type="compositionally biased region" description="Basic and acidic residues" evidence="1">
    <location>
        <begin position="735"/>
        <end position="744"/>
    </location>
</feature>
<feature type="region of interest" description="Disordered" evidence="1">
    <location>
        <begin position="429"/>
        <end position="622"/>
    </location>
</feature>
<sequence>MSNDIPIANLQPFEPTIVGQTIKAEISLVWPYSSSHESAALLLVDTDFRKRYDRGQIRVVFQGPAAKAIAKARLSIGDVLRIDLVKAAWRNRNERAAILTPGKAVEAELLFERSLRATVLEDTSGAVDGRVVEVEDLTPQTSPRRRRQRDPMTPRQRNGVAGALGLRTPFGGGYASPAFMKRLRLSQEHFLDSPGMSSSQELFDNVSSSKRRRVSYKNVTQWRFASGSPTRDMRSASEEDEEDAPLMAGSILRGPTIPKESPQFETSKPDSAPISSPRASEHSCDTAALHSQNIQTPIAIPSDSEIHYESEDDDDVDLEDSMVQEHADAQPQGSVQMAPPPLPRLQMPPTIIPTRREESKEPITPELRPVPAANLPLPSPFPQTPLNCSPTKSITAFARAPSIHGLTDAKSVTEHPGYFDQSMNNSQNALYEELSKPPANMSQTVSLADTINDAGVMEGHIQGHASPSEGSEADVSSEEDGDADAAPSSQRAESQKDDNLAKESLSVPDNRRDVLSLPVIADQEINDDIDGNQYLPDDAADVLSGISDPSDDEEDGLEDTEQLDGVIDPDDATIDLTEFGETNLSQGQGVDQSTEDIGSSVLDRHPFGLDGSSLSHLSRRTTSPTIAREVVEVAEAVALGHSSQDEDAAFDALDEALHTSAGRMIQEDQAPMAPLSSNIAPGRAQSIEPPVVHRVSVDKPARLDSAEYDSPEVSKSPRAEQITRPRSTEHTISPESERSDDHKAGPVPDNTPPDRRLSLKELKKRIMQRAAKAEEDAATQKLVQPRSPSIEIVDLTEAGHSFERVPVAPTDAAPTDAAPTDAAPRPADPMSELTARTSFLPEQAASDLLEVTPRPESVPDSVESPVTTLAPGSSPLIRGMQGDVEYPQLDVTDGHYSTLPSQELGGTQYKAFHDPSRHSTQLPRIAENNDKQDGDEEDFDEKLLAGLEADETTDGDVVKAHVSEHSPSAKSVPFEAHPYEITKILEQVMETPVPKKELRAPRRPSSRLSLNTEALATWFSPKNPISTSRRNTTSDIHTTHGHDDASKVPFSTAPAGHITSGAQKRERQKAKDRKKYRSISPPQLKRYAQSQGVATKLSYFTPLTNLDLHLGSTKGTVDILVIATSDSAEVKRARSGPRDWFTFFHVTDPEHYEQESKMKKDDSVVSGNDGIDGDSFTEKPNGNDHSRGKGKGKAMTNGDDPHINGHSQSASISPSTPREDILIEVFRPWKASLPSVSAGDVVLLRSFHVKSRDRRSYLLSGEESAWCVFRFGEDEEQGSKNPAWARKSGPREEIRGPPLDIGDEERERAKELGGWWEMVEKVGS</sequence>
<feature type="compositionally biased region" description="Basic and acidic residues" evidence="1">
    <location>
        <begin position="695"/>
        <end position="705"/>
    </location>
</feature>
<protein>
    <recommendedName>
        <fullName evidence="4">Telomeric single stranded DNA binding POT1/Cdc13 domain-containing protein</fullName>
    </recommendedName>
</protein>
<feature type="compositionally biased region" description="Basic and acidic residues" evidence="1">
    <location>
        <begin position="1037"/>
        <end position="1046"/>
    </location>
</feature>
<accession>A0A8K0L6D8</accession>
<feature type="compositionally biased region" description="Basic and acidic residues" evidence="1">
    <location>
        <begin position="1151"/>
        <end position="1163"/>
    </location>
</feature>
<dbReference type="SUPFAM" id="SSF50249">
    <property type="entry name" value="Nucleic acid-binding proteins"/>
    <property type="match status" value="1"/>
</dbReference>
<dbReference type="Gene3D" id="2.40.50.140">
    <property type="entry name" value="Nucleic acid-binding proteins"/>
    <property type="match status" value="1"/>
</dbReference>
<feature type="compositionally biased region" description="Low complexity" evidence="1">
    <location>
        <begin position="804"/>
        <end position="829"/>
    </location>
</feature>
<evidence type="ECO:0000313" key="2">
    <source>
        <dbReference type="EMBL" id="KAG8628315.1"/>
    </source>
</evidence>
<feature type="compositionally biased region" description="Polar residues" evidence="1">
    <location>
        <begin position="440"/>
        <end position="449"/>
    </location>
</feature>
<feature type="compositionally biased region" description="Polar residues" evidence="1">
    <location>
        <begin position="1205"/>
        <end position="1216"/>
    </location>
</feature>
<comment type="caution">
    <text evidence="2">The sequence shown here is derived from an EMBL/GenBank/DDBJ whole genome shotgun (WGS) entry which is preliminary data.</text>
</comment>